<feature type="compositionally biased region" description="Polar residues" evidence="1">
    <location>
        <begin position="240"/>
        <end position="250"/>
    </location>
</feature>
<keyword evidence="3" id="KW-1185">Reference proteome</keyword>
<feature type="compositionally biased region" description="Polar residues" evidence="1">
    <location>
        <begin position="378"/>
        <end position="392"/>
    </location>
</feature>
<feature type="compositionally biased region" description="Polar residues" evidence="1">
    <location>
        <begin position="258"/>
        <end position="272"/>
    </location>
</feature>
<feature type="region of interest" description="Disordered" evidence="1">
    <location>
        <begin position="230"/>
        <end position="327"/>
    </location>
</feature>
<feature type="compositionally biased region" description="Acidic residues" evidence="1">
    <location>
        <begin position="867"/>
        <end position="884"/>
    </location>
</feature>
<dbReference type="PANTHER" id="PTHR12507">
    <property type="entry name" value="REDUCED GROWTH PHENOTYPE 1 RGP1, YEAST -RELATED"/>
    <property type="match status" value="1"/>
</dbReference>
<feature type="region of interest" description="Disordered" evidence="1">
    <location>
        <begin position="42"/>
        <end position="97"/>
    </location>
</feature>
<evidence type="ECO:0008006" key="4">
    <source>
        <dbReference type="Google" id="ProtNLM"/>
    </source>
</evidence>
<protein>
    <recommendedName>
        <fullName evidence="4">Rgp1-domain-containing protein</fullName>
    </recommendedName>
</protein>
<dbReference type="EMBL" id="SGPL01000410">
    <property type="protein sequence ID" value="THH12849.1"/>
    <property type="molecule type" value="Genomic_DNA"/>
</dbReference>
<name>A0A4S4LL99_9AGAM</name>
<feature type="region of interest" description="Disordered" evidence="1">
    <location>
        <begin position="370"/>
        <end position="402"/>
    </location>
</feature>
<feature type="region of interest" description="Disordered" evidence="1">
    <location>
        <begin position="818"/>
        <end position="845"/>
    </location>
</feature>
<dbReference type="Proteomes" id="UP000310158">
    <property type="component" value="Unassembled WGS sequence"/>
</dbReference>
<feature type="region of interest" description="Disordered" evidence="1">
    <location>
        <begin position="419"/>
        <end position="452"/>
    </location>
</feature>
<proteinExistence type="predicted"/>
<sequence length="925" mass="98446">MSATTGSTQSDVDTALRVVVSPSQSSYFAGEPFSVIVTITNTRSTGSTPPAQAHTHKRSAHSVSSAPLARPPTSPGLLRSASTAAPRSSTSKDVLVRKGLIGTAKEPKGADDLPEVEKDGVRRVMSKSLSVDILPQSLDERTQETKGKLLGVGTRPDDRWLNPTSPRISSPLARSPSLPTNHPHARKPSVLDAQIHTTSNGDSHSLANPPIPQSASVSSFSVSLDTITETSHSCAPPTPNAISTTPNFLSPTPPISFAPSTTNQNLASQSHSYPPRAPASSNGLYHPPQHGLGHGPPPISSNLSIPPTSNRLNNPPPTAPASRTTFSPPNTELVLYAYVQLIGTATIAPPPSATHAPALTALRQRILRHGPLGGGSMDITSSLQGRDSSLQQPFPGRSRRHSRSASLSASLFSFLSPAFSSSPGAPPSASAFKPGHRGRAPSYAPGAQSGGVGSVGLGLGVPQEEEWDPETPVPVFEVPPAMLAVDLSLGPGESRSYTYSVRLPAHLPPTYKGRSVRFSYQLSVGTCRAGAAAGQGPATPSGANSNSRVMKVPIMVYNNVSVDKPQVPYDILRFAAPLVRRPQAKVTENVGRQLSVKGKGLFPNSASLPAHTNGTLDDLRQYALRLLQSTEQLQNGNSHTRIPTLGDENEREGEGMLKGCREAVEILTRVFKKVSYDVNKDGVKVAVLTFTKAAYRLGETVLGVVELNDKAGRARVLKLSAMLETHETLPAGLSTSSDARHLRRVHAEYHSSYVSNSLRTTFCLDIPSDASPAFQISLGELPTGGVEWKVRLCLLVAVASPDARQGLEGARVKQLVRDGPRGEWGSSWPRSRLRPRPDRPPRPRRILGRHFFASTFLTPSEGAFHDGDEDTDGEDDASLGEGEVDLGAGEEGWREVVVETVECEVPVKVWPGNTAFRAMDVVFDV</sequence>
<evidence type="ECO:0000256" key="1">
    <source>
        <dbReference type="SAM" id="MobiDB-lite"/>
    </source>
</evidence>
<dbReference type="AlphaFoldDB" id="A0A4S4LL99"/>
<dbReference type="Pfam" id="PF08737">
    <property type="entry name" value="Rgp1"/>
    <property type="match status" value="1"/>
</dbReference>
<feature type="region of interest" description="Disordered" evidence="1">
    <location>
        <begin position="859"/>
        <end position="884"/>
    </location>
</feature>
<accession>A0A4S4LL99</accession>
<gene>
    <name evidence="2" type="ORF">EW146_g7308</name>
</gene>
<feature type="compositionally biased region" description="Low complexity" evidence="1">
    <location>
        <begin position="300"/>
        <end position="310"/>
    </location>
</feature>
<feature type="region of interest" description="Disordered" evidence="1">
    <location>
        <begin position="135"/>
        <end position="186"/>
    </location>
</feature>
<dbReference type="InterPro" id="IPR014848">
    <property type="entry name" value="Rgp1"/>
</dbReference>
<evidence type="ECO:0000313" key="3">
    <source>
        <dbReference type="Proteomes" id="UP000310158"/>
    </source>
</evidence>
<comment type="caution">
    <text evidence="2">The sequence shown here is derived from an EMBL/GenBank/DDBJ whole genome shotgun (WGS) entry which is preliminary data.</text>
</comment>
<feature type="compositionally biased region" description="Low complexity" evidence="1">
    <location>
        <begin position="419"/>
        <end position="432"/>
    </location>
</feature>
<feature type="compositionally biased region" description="Low complexity" evidence="1">
    <location>
        <begin position="79"/>
        <end position="91"/>
    </location>
</feature>
<reference evidence="2 3" key="1">
    <citation type="submission" date="2019-02" db="EMBL/GenBank/DDBJ databases">
        <title>Genome sequencing of the rare red list fungi Bondarzewia mesenterica.</title>
        <authorList>
            <person name="Buettner E."/>
            <person name="Kellner H."/>
        </authorList>
    </citation>
    <scope>NUCLEOTIDE SEQUENCE [LARGE SCALE GENOMIC DNA]</scope>
    <source>
        <strain evidence="2 3">DSM 108281</strain>
    </source>
</reference>
<feature type="compositionally biased region" description="Basic and acidic residues" evidence="1">
    <location>
        <begin position="138"/>
        <end position="147"/>
    </location>
</feature>
<organism evidence="2 3">
    <name type="scientific">Bondarzewia mesenterica</name>
    <dbReference type="NCBI Taxonomy" id="1095465"/>
    <lineage>
        <taxon>Eukaryota</taxon>
        <taxon>Fungi</taxon>
        <taxon>Dikarya</taxon>
        <taxon>Basidiomycota</taxon>
        <taxon>Agaricomycotina</taxon>
        <taxon>Agaricomycetes</taxon>
        <taxon>Russulales</taxon>
        <taxon>Bondarzewiaceae</taxon>
        <taxon>Bondarzewia</taxon>
    </lineage>
</organism>
<dbReference type="OrthoDB" id="1918at2759"/>
<evidence type="ECO:0000313" key="2">
    <source>
        <dbReference type="EMBL" id="THH12849.1"/>
    </source>
</evidence>